<protein>
    <submittedName>
        <fullName evidence="3">Uncharacterized protein</fullName>
    </submittedName>
</protein>
<dbReference type="Proteomes" id="UP000002630">
    <property type="component" value="Linkage Group LG24"/>
</dbReference>
<feature type="coiled-coil region" evidence="1">
    <location>
        <begin position="163"/>
        <end position="190"/>
    </location>
</feature>
<dbReference type="EMBL" id="FN648214">
    <property type="protein sequence ID" value="CBJ25868.1"/>
    <property type="molecule type" value="Genomic_DNA"/>
</dbReference>
<dbReference type="EMBL" id="FN649749">
    <property type="protein sequence ID" value="CBJ25868.1"/>
    <property type="molecule type" value="Genomic_DNA"/>
</dbReference>
<evidence type="ECO:0000313" key="3">
    <source>
        <dbReference type="EMBL" id="CBJ25868.1"/>
    </source>
</evidence>
<evidence type="ECO:0000256" key="1">
    <source>
        <dbReference type="SAM" id="Coils"/>
    </source>
</evidence>
<evidence type="ECO:0000256" key="2">
    <source>
        <dbReference type="SAM" id="MobiDB-lite"/>
    </source>
</evidence>
<keyword evidence="1" id="KW-0175">Coiled coil</keyword>
<dbReference type="AlphaFoldDB" id="D7FMH1"/>
<feature type="region of interest" description="Disordered" evidence="2">
    <location>
        <begin position="435"/>
        <end position="456"/>
    </location>
</feature>
<proteinExistence type="predicted"/>
<gene>
    <name evidence="3" type="ORF">Esi_0017_0008</name>
</gene>
<keyword evidence="4" id="KW-1185">Reference proteome</keyword>
<sequence>MWLANQTRPDILNACLFRQWQSRQSYRALNVEASWRRTFATRIILRSWRSYKMNLALDELKEQWRVEKAALELAGAQRDIQEIKGDLDLCTDDIAAVKKSIRNAKRRIKDLTEFRKEARLRLPLVERHIENLTVQDMAAGWGENYEREWDMLTNCMGMAFEEEKIMRVKIAKLEQDLQVLKLEIDDQEADMDASSCREASRMEALRRMEITRGLNQAARDRSRAVRREKMRWAVRDVRRNVIKRSRKDLQRFRELARAERPLEVKQTLSYEKRRDQERDEEAEVRRMERDARKERFVELKKNGEGSLAVREVYDAVISGVRDILATATFEARRAKHDYRGRGPDEVGPAASAAATAAASVARKAAIAAARRGGGSGDSPEDAADAENAASIAAAAAAAAASTTGMAELGGGRVCRACGGPRFGRTVCAKCGANANSWRGEVDSEEEEEEEEDEDVV</sequence>
<feature type="compositionally biased region" description="Acidic residues" evidence="2">
    <location>
        <begin position="442"/>
        <end position="456"/>
    </location>
</feature>
<dbReference type="OrthoDB" id="2148418at2759"/>
<dbReference type="InParanoid" id="D7FMH1"/>
<accession>D7FMH1</accession>
<feature type="coiled-coil region" evidence="1">
    <location>
        <begin position="66"/>
        <end position="121"/>
    </location>
</feature>
<evidence type="ECO:0000313" key="4">
    <source>
        <dbReference type="Proteomes" id="UP000002630"/>
    </source>
</evidence>
<reference evidence="3 4" key="1">
    <citation type="journal article" date="2010" name="Nature">
        <title>The Ectocarpus genome and the independent evolution of multicellularity in brown algae.</title>
        <authorList>
            <person name="Cock J.M."/>
            <person name="Sterck L."/>
            <person name="Rouze P."/>
            <person name="Scornet D."/>
            <person name="Allen A.E."/>
            <person name="Amoutzias G."/>
            <person name="Anthouard V."/>
            <person name="Artiguenave F."/>
            <person name="Aury J.M."/>
            <person name="Badger J.H."/>
            <person name="Beszteri B."/>
            <person name="Billiau K."/>
            <person name="Bonnet E."/>
            <person name="Bothwell J.H."/>
            <person name="Bowler C."/>
            <person name="Boyen C."/>
            <person name="Brownlee C."/>
            <person name="Carrano C.J."/>
            <person name="Charrier B."/>
            <person name="Cho G.Y."/>
            <person name="Coelho S.M."/>
            <person name="Collen J."/>
            <person name="Corre E."/>
            <person name="Da Silva C."/>
            <person name="Delage L."/>
            <person name="Delaroque N."/>
            <person name="Dittami S.M."/>
            <person name="Doulbeau S."/>
            <person name="Elias M."/>
            <person name="Farnham G."/>
            <person name="Gachon C.M."/>
            <person name="Gschloessl B."/>
            <person name="Heesch S."/>
            <person name="Jabbari K."/>
            <person name="Jubin C."/>
            <person name="Kawai H."/>
            <person name="Kimura K."/>
            <person name="Kloareg B."/>
            <person name="Kupper F.C."/>
            <person name="Lang D."/>
            <person name="Le Bail A."/>
            <person name="Leblanc C."/>
            <person name="Lerouge P."/>
            <person name="Lohr M."/>
            <person name="Lopez P.J."/>
            <person name="Martens C."/>
            <person name="Maumus F."/>
            <person name="Michel G."/>
            <person name="Miranda-Saavedra D."/>
            <person name="Morales J."/>
            <person name="Moreau H."/>
            <person name="Motomura T."/>
            <person name="Nagasato C."/>
            <person name="Napoli C.A."/>
            <person name="Nelson D.R."/>
            <person name="Nyvall-Collen P."/>
            <person name="Peters A.F."/>
            <person name="Pommier C."/>
            <person name="Potin P."/>
            <person name="Poulain J."/>
            <person name="Quesneville H."/>
            <person name="Read B."/>
            <person name="Rensing S.A."/>
            <person name="Ritter A."/>
            <person name="Rousvoal S."/>
            <person name="Samanta M."/>
            <person name="Samson G."/>
            <person name="Schroeder D.C."/>
            <person name="Segurens B."/>
            <person name="Strittmatter M."/>
            <person name="Tonon T."/>
            <person name="Tregear J.W."/>
            <person name="Valentin K."/>
            <person name="von Dassow P."/>
            <person name="Yamagishi T."/>
            <person name="Van de Peer Y."/>
            <person name="Wincker P."/>
        </authorList>
    </citation>
    <scope>NUCLEOTIDE SEQUENCE [LARGE SCALE GENOMIC DNA]</scope>
    <source>
        <strain evidence="4">Ec32 / CCAP1310/4</strain>
    </source>
</reference>
<organism evidence="3 4">
    <name type="scientific">Ectocarpus siliculosus</name>
    <name type="common">Brown alga</name>
    <name type="synonym">Conferva siliculosa</name>
    <dbReference type="NCBI Taxonomy" id="2880"/>
    <lineage>
        <taxon>Eukaryota</taxon>
        <taxon>Sar</taxon>
        <taxon>Stramenopiles</taxon>
        <taxon>Ochrophyta</taxon>
        <taxon>PX clade</taxon>
        <taxon>Phaeophyceae</taxon>
        <taxon>Ectocarpales</taxon>
        <taxon>Ectocarpaceae</taxon>
        <taxon>Ectocarpus</taxon>
    </lineage>
</organism>
<name>D7FMH1_ECTSI</name>